<organism evidence="8 9">
    <name type="scientific">Russula ochroleuca</name>
    <dbReference type="NCBI Taxonomy" id="152965"/>
    <lineage>
        <taxon>Eukaryota</taxon>
        <taxon>Fungi</taxon>
        <taxon>Dikarya</taxon>
        <taxon>Basidiomycota</taxon>
        <taxon>Agaricomycotina</taxon>
        <taxon>Agaricomycetes</taxon>
        <taxon>Russulales</taxon>
        <taxon>Russulaceae</taxon>
        <taxon>Russula</taxon>
    </lineage>
</organism>
<dbReference type="InterPro" id="IPR008409">
    <property type="entry name" value="SPF27"/>
</dbReference>
<evidence type="ECO:0000256" key="5">
    <source>
        <dbReference type="ARBA" id="ARBA00023187"/>
    </source>
</evidence>
<comment type="subcellular location">
    <subcellularLocation>
        <location evidence="1">Nucleus</location>
    </subcellularLocation>
</comment>
<keyword evidence="3" id="KW-0507">mRNA processing</keyword>
<comment type="caution">
    <text evidence="8">The sequence shown here is derived from an EMBL/GenBank/DDBJ whole genome shotgun (WGS) entry which is preliminary data.</text>
</comment>
<accession>A0A9P5T9I0</accession>
<sequence length="219" mass="24810">MAPETDGNPAPLFDSLPYYDNDLEIHPILREKVQHELAVETQKIHQEALHPRIPPPIDLFVNNPLLAAELGRVGARRPLTAIDTSRYQLTPSSATPSSDEEWKLALDGAYAQLEHQRIRHNNLALLQQYGNNAWRVHNYLLEADTKKAENLLEELKEQTTSLNRERKNTQTRLGDQLTSLESRWTELISSILQIELANVALEAEVARLSKRETELAGAL</sequence>
<keyword evidence="9" id="KW-1185">Reference proteome</keyword>
<protein>
    <submittedName>
        <fullName evidence="8">Pre-mRNA-splicing factor SPF27</fullName>
    </submittedName>
</protein>
<dbReference type="Proteomes" id="UP000759537">
    <property type="component" value="Unassembled WGS sequence"/>
</dbReference>
<proteinExistence type="inferred from homology"/>
<reference evidence="8" key="1">
    <citation type="submission" date="2019-10" db="EMBL/GenBank/DDBJ databases">
        <authorList>
            <consortium name="DOE Joint Genome Institute"/>
            <person name="Kuo A."/>
            <person name="Miyauchi S."/>
            <person name="Kiss E."/>
            <person name="Drula E."/>
            <person name="Kohler A."/>
            <person name="Sanchez-Garcia M."/>
            <person name="Andreopoulos B."/>
            <person name="Barry K.W."/>
            <person name="Bonito G."/>
            <person name="Buee M."/>
            <person name="Carver A."/>
            <person name="Chen C."/>
            <person name="Cichocki N."/>
            <person name="Clum A."/>
            <person name="Culley D."/>
            <person name="Crous P.W."/>
            <person name="Fauchery L."/>
            <person name="Girlanda M."/>
            <person name="Hayes R."/>
            <person name="Keri Z."/>
            <person name="LaButti K."/>
            <person name="Lipzen A."/>
            <person name="Lombard V."/>
            <person name="Magnuson J."/>
            <person name="Maillard F."/>
            <person name="Morin E."/>
            <person name="Murat C."/>
            <person name="Nolan M."/>
            <person name="Ohm R."/>
            <person name="Pangilinan J."/>
            <person name="Pereira M."/>
            <person name="Perotto S."/>
            <person name="Peter M."/>
            <person name="Riley R."/>
            <person name="Sitrit Y."/>
            <person name="Stielow B."/>
            <person name="Szollosi G."/>
            <person name="Zifcakova L."/>
            <person name="Stursova M."/>
            <person name="Spatafora J.W."/>
            <person name="Tedersoo L."/>
            <person name="Vaario L.-M."/>
            <person name="Yamada A."/>
            <person name="Yan M."/>
            <person name="Wang P."/>
            <person name="Xu J."/>
            <person name="Bruns T."/>
            <person name="Baldrian P."/>
            <person name="Vilgalys R."/>
            <person name="Henrissat B."/>
            <person name="Grigoriev I.V."/>
            <person name="Hibbett D."/>
            <person name="Nagy L.G."/>
            <person name="Martin F.M."/>
        </authorList>
    </citation>
    <scope>NUCLEOTIDE SEQUENCE</scope>
    <source>
        <strain evidence="8">Prilba</strain>
    </source>
</reference>
<dbReference type="GO" id="GO:0006397">
    <property type="term" value="P:mRNA processing"/>
    <property type="evidence" value="ECO:0007669"/>
    <property type="project" value="UniProtKB-KW"/>
</dbReference>
<keyword evidence="6" id="KW-0539">Nucleus</keyword>
<keyword evidence="5" id="KW-0508">mRNA splicing</keyword>
<comment type="similarity">
    <text evidence="2">Belongs to the SPF27 family.</text>
</comment>
<reference evidence="8" key="2">
    <citation type="journal article" date="2020" name="Nat. Commun.">
        <title>Large-scale genome sequencing of mycorrhizal fungi provides insights into the early evolution of symbiotic traits.</title>
        <authorList>
            <person name="Miyauchi S."/>
            <person name="Kiss E."/>
            <person name="Kuo A."/>
            <person name="Drula E."/>
            <person name="Kohler A."/>
            <person name="Sanchez-Garcia M."/>
            <person name="Morin E."/>
            <person name="Andreopoulos B."/>
            <person name="Barry K.W."/>
            <person name="Bonito G."/>
            <person name="Buee M."/>
            <person name="Carver A."/>
            <person name="Chen C."/>
            <person name="Cichocki N."/>
            <person name="Clum A."/>
            <person name="Culley D."/>
            <person name="Crous P.W."/>
            <person name="Fauchery L."/>
            <person name="Girlanda M."/>
            <person name="Hayes R.D."/>
            <person name="Keri Z."/>
            <person name="LaButti K."/>
            <person name="Lipzen A."/>
            <person name="Lombard V."/>
            <person name="Magnuson J."/>
            <person name="Maillard F."/>
            <person name="Murat C."/>
            <person name="Nolan M."/>
            <person name="Ohm R.A."/>
            <person name="Pangilinan J."/>
            <person name="Pereira M.F."/>
            <person name="Perotto S."/>
            <person name="Peter M."/>
            <person name="Pfister S."/>
            <person name="Riley R."/>
            <person name="Sitrit Y."/>
            <person name="Stielow J.B."/>
            <person name="Szollosi G."/>
            <person name="Zifcakova L."/>
            <person name="Stursova M."/>
            <person name="Spatafora J.W."/>
            <person name="Tedersoo L."/>
            <person name="Vaario L.M."/>
            <person name="Yamada A."/>
            <person name="Yan M."/>
            <person name="Wang P."/>
            <person name="Xu J."/>
            <person name="Bruns T."/>
            <person name="Baldrian P."/>
            <person name="Vilgalys R."/>
            <person name="Dunand C."/>
            <person name="Henrissat B."/>
            <person name="Grigoriev I.V."/>
            <person name="Hibbett D."/>
            <person name="Nagy L.G."/>
            <person name="Martin F.M."/>
        </authorList>
    </citation>
    <scope>NUCLEOTIDE SEQUENCE</scope>
    <source>
        <strain evidence="8">Prilba</strain>
    </source>
</reference>
<name>A0A9P5T9I0_9AGAM</name>
<dbReference type="GO" id="GO:0000974">
    <property type="term" value="C:Prp19 complex"/>
    <property type="evidence" value="ECO:0007669"/>
    <property type="project" value="TreeGrafter"/>
</dbReference>
<evidence type="ECO:0000256" key="3">
    <source>
        <dbReference type="ARBA" id="ARBA00022664"/>
    </source>
</evidence>
<evidence type="ECO:0000313" key="9">
    <source>
        <dbReference type="Proteomes" id="UP000759537"/>
    </source>
</evidence>
<dbReference type="OrthoDB" id="205794at2759"/>
<dbReference type="Pfam" id="PF05700">
    <property type="entry name" value="BCAS2"/>
    <property type="match status" value="1"/>
</dbReference>
<evidence type="ECO:0000313" key="8">
    <source>
        <dbReference type="EMBL" id="KAF8480922.1"/>
    </source>
</evidence>
<dbReference type="PANTHER" id="PTHR13296">
    <property type="entry name" value="BCAS2 PROTEIN"/>
    <property type="match status" value="1"/>
</dbReference>
<dbReference type="AlphaFoldDB" id="A0A9P5T9I0"/>
<keyword evidence="4" id="KW-0747">Spliceosome</keyword>
<keyword evidence="7" id="KW-0175">Coiled coil</keyword>
<evidence type="ECO:0000256" key="2">
    <source>
        <dbReference type="ARBA" id="ARBA00010788"/>
    </source>
</evidence>
<evidence type="ECO:0000256" key="7">
    <source>
        <dbReference type="SAM" id="Coils"/>
    </source>
</evidence>
<dbReference type="EMBL" id="WHVB01000007">
    <property type="protein sequence ID" value="KAF8480922.1"/>
    <property type="molecule type" value="Genomic_DNA"/>
</dbReference>
<dbReference type="PANTHER" id="PTHR13296:SF0">
    <property type="entry name" value="PRE-MRNA-SPLICING FACTOR SPF27"/>
    <property type="match status" value="1"/>
</dbReference>
<evidence type="ECO:0000256" key="4">
    <source>
        <dbReference type="ARBA" id="ARBA00022728"/>
    </source>
</evidence>
<feature type="coiled-coil region" evidence="7">
    <location>
        <begin position="138"/>
        <end position="211"/>
    </location>
</feature>
<gene>
    <name evidence="8" type="ORF">DFH94DRAFT_736898</name>
</gene>
<dbReference type="GO" id="GO:0071013">
    <property type="term" value="C:catalytic step 2 spliceosome"/>
    <property type="evidence" value="ECO:0007669"/>
    <property type="project" value="TreeGrafter"/>
</dbReference>
<dbReference type="GO" id="GO:0071011">
    <property type="term" value="C:precatalytic spliceosome"/>
    <property type="evidence" value="ECO:0007669"/>
    <property type="project" value="TreeGrafter"/>
</dbReference>
<evidence type="ECO:0000256" key="6">
    <source>
        <dbReference type="ARBA" id="ARBA00023242"/>
    </source>
</evidence>
<dbReference type="GO" id="GO:0008380">
    <property type="term" value="P:RNA splicing"/>
    <property type="evidence" value="ECO:0007669"/>
    <property type="project" value="UniProtKB-KW"/>
</dbReference>
<evidence type="ECO:0000256" key="1">
    <source>
        <dbReference type="ARBA" id="ARBA00004123"/>
    </source>
</evidence>